<dbReference type="AlphaFoldDB" id="A0A1D8U119"/>
<feature type="transmembrane region" description="Helical" evidence="5">
    <location>
        <begin position="348"/>
        <end position="368"/>
    </location>
</feature>
<dbReference type="PANTHER" id="PTHR37422:SF13">
    <property type="entry name" value="LIPOPOLYSACCHARIDE BIOSYNTHESIS PROTEIN PA4999-RELATED"/>
    <property type="match status" value="1"/>
</dbReference>
<feature type="transmembrane region" description="Helical" evidence="5">
    <location>
        <begin position="49"/>
        <end position="70"/>
    </location>
</feature>
<feature type="transmembrane region" description="Helical" evidence="5">
    <location>
        <begin position="374"/>
        <end position="393"/>
    </location>
</feature>
<protein>
    <recommendedName>
        <fullName evidence="6">O-antigen ligase-related domain-containing protein</fullName>
    </recommendedName>
</protein>
<gene>
    <name evidence="7" type="ORF">BJP34_32320</name>
</gene>
<dbReference type="KEGG" id="mpro:BJP34_32320"/>
<dbReference type="InterPro" id="IPR051533">
    <property type="entry name" value="WaaL-like"/>
</dbReference>
<evidence type="ECO:0000256" key="5">
    <source>
        <dbReference type="SAM" id="Phobius"/>
    </source>
</evidence>
<dbReference type="Pfam" id="PF04932">
    <property type="entry name" value="Wzy_C"/>
    <property type="match status" value="1"/>
</dbReference>
<proteinExistence type="predicted"/>
<feature type="transmembrane region" description="Helical" evidence="5">
    <location>
        <begin position="77"/>
        <end position="99"/>
    </location>
</feature>
<evidence type="ECO:0000256" key="2">
    <source>
        <dbReference type="ARBA" id="ARBA00022692"/>
    </source>
</evidence>
<evidence type="ECO:0000313" key="8">
    <source>
        <dbReference type="Proteomes" id="UP000177870"/>
    </source>
</evidence>
<evidence type="ECO:0000256" key="3">
    <source>
        <dbReference type="ARBA" id="ARBA00022989"/>
    </source>
</evidence>
<dbReference type="InterPro" id="IPR007016">
    <property type="entry name" value="O-antigen_ligase-rel_domated"/>
</dbReference>
<reference evidence="8" key="1">
    <citation type="submission" date="2016-10" db="EMBL/GenBank/DDBJ databases">
        <title>Comparative genomics uncovers the prolific and rare metabolic potential of the cyanobacterial genus Moorea.</title>
        <authorList>
            <person name="Leao T."/>
            <person name="Castelao G."/>
            <person name="Korobeynikov A."/>
            <person name="Monroe E.A."/>
            <person name="Podell S."/>
            <person name="Glukhov E."/>
            <person name="Allen E."/>
            <person name="Gerwick W.H."/>
            <person name="Gerwick L."/>
        </authorList>
    </citation>
    <scope>NUCLEOTIDE SEQUENCE [LARGE SCALE GENOMIC DNA]</scope>
    <source>
        <strain evidence="8">PAL-8-15-08-1</strain>
    </source>
</reference>
<sequence>MIITVCSFWIAKDNKQKLLSLGGLETLYLLFFSLVIIDYNSLATKQYQIPQFLFIYFTCYSFSLFISRALLFKQIKIIFYCTNILTWVTSILLLSQLLSGSASFTGDGVRLVAGSSNNPINTGYLGAYCCTTSLIIFFTNKVKISVKIYSVLAFITGFYITLLSGTRSALIFCCISIFLILIAMIWLKISPSYQSIKTTNQTIFFNNLIILLLGFSLITFTLSSNLADNLWGADNLWMQNVSDQFSRLGTISSIFFGDEYTKLDDSASGRVILYNNAISIFIENPIFGGGIYSAGNVHNAFLQSASELGILGLLTFSIPFFYLGLLCIKNFFTINLSTNFYYKNSDYWTINLFCVILFIQATCLWSFHGDPYRSYIPLCAIGILISYFKLPVFNKKRSKYKNKLYR</sequence>
<dbReference type="GO" id="GO:0016020">
    <property type="term" value="C:membrane"/>
    <property type="evidence" value="ECO:0007669"/>
    <property type="project" value="UniProtKB-SubCell"/>
</dbReference>
<feature type="transmembrane region" description="Helical" evidence="5">
    <location>
        <begin position="18"/>
        <end position="37"/>
    </location>
</feature>
<feature type="transmembrane region" description="Helical" evidence="5">
    <location>
        <begin position="119"/>
        <end position="139"/>
    </location>
</feature>
<dbReference type="STRING" id="1458985.BJP34_32320"/>
<organism evidence="7 8">
    <name type="scientific">Moorena producens PAL-8-15-08-1</name>
    <dbReference type="NCBI Taxonomy" id="1458985"/>
    <lineage>
        <taxon>Bacteria</taxon>
        <taxon>Bacillati</taxon>
        <taxon>Cyanobacteriota</taxon>
        <taxon>Cyanophyceae</taxon>
        <taxon>Coleofasciculales</taxon>
        <taxon>Coleofasciculaceae</taxon>
        <taxon>Moorena</taxon>
    </lineage>
</organism>
<feature type="transmembrane region" description="Helical" evidence="5">
    <location>
        <begin position="308"/>
        <end position="328"/>
    </location>
</feature>
<comment type="subcellular location">
    <subcellularLocation>
        <location evidence="1">Membrane</location>
        <topology evidence="1">Multi-pass membrane protein</topology>
    </subcellularLocation>
</comment>
<keyword evidence="2 5" id="KW-0812">Transmembrane</keyword>
<evidence type="ECO:0000256" key="1">
    <source>
        <dbReference type="ARBA" id="ARBA00004141"/>
    </source>
</evidence>
<evidence type="ECO:0000256" key="4">
    <source>
        <dbReference type="ARBA" id="ARBA00023136"/>
    </source>
</evidence>
<feature type="transmembrane region" description="Helical" evidence="5">
    <location>
        <begin position="169"/>
        <end position="187"/>
    </location>
</feature>
<name>A0A1D8U119_9CYAN</name>
<evidence type="ECO:0000313" key="7">
    <source>
        <dbReference type="EMBL" id="AOX03494.1"/>
    </source>
</evidence>
<feature type="transmembrane region" description="Helical" evidence="5">
    <location>
        <begin position="208"/>
        <end position="227"/>
    </location>
</feature>
<dbReference type="EMBL" id="CP017599">
    <property type="protein sequence ID" value="AOX03494.1"/>
    <property type="molecule type" value="Genomic_DNA"/>
</dbReference>
<keyword evidence="4 5" id="KW-0472">Membrane</keyword>
<feature type="transmembrane region" description="Helical" evidence="5">
    <location>
        <begin position="146"/>
        <end position="163"/>
    </location>
</feature>
<evidence type="ECO:0000259" key="6">
    <source>
        <dbReference type="Pfam" id="PF04932"/>
    </source>
</evidence>
<dbReference type="PANTHER" id="PTHR37422">
    <property type="entry name" value="TEICHURONIC ACID BIOSYNTHESIS PROTEIN TUAE"/>
    <property type="match status" value="1"/>
</dbReference>
<dbReference type="RefSeq" id="WP_070395868.1">
    <property type="nucleotide sequence ID" value="NZ_CP017599.1"/>
</dbReference>
<accession>A0A1D8U119</accession>
<feature type="domain" description="O-antigen ligase-related" evidence="6">
    <location>
        <begin position="152"/>
        <end position="316"/>
    </location>
</feature>
<keyword evidence="3 5" id="KW-1133">Transmembrane helix</keyword>
<dbReference type="Proteomes" id="UP000177870">
    <property type="component" value="Chromosome"/>
</dbReference>